<dbReference type="AlphaFoldDB" id="A0A941IED3"/>
<organism evidence="1 2">
    <name type="scientific">Undibacterium fentianense</name>
    <dbReference type="NCBI Taxonomy" id="2828728"/>
    <lineage>
        <taxon>Bacteria</taxon>
        <taxon>Pseudomonadati</taxon>
        <taxon>Pseudomonadota</taxon>
        <taxon>Betaproteobacteria</taxon>
        <taxon>Burkholderiales</taxon>
        <taxon>Oxalobacteraceae</taxon>
        <taxon>Undibacterium</taxon>
    </lineage>
</organism>
<sequence length="137" mass="15364">MKKLILLCLLVTIGAGFYWSKTRSSHPSVNSREEKIAESIGMQLDIATDNHFKSSDKASNSHTKIYRISRQISDTVYILIYGANEESEFKKIESVAGAILTNTPGIRQVNIEYYSTRPTGKDTNSQKAIRSFKTSIN</sequence>
<proteinExistence type="predicted"/>
<keyword evidence="2" id="KW-1185">Reference proteome</keyword>
<comment type="caution">
    <text evidence="1">The sequence shown here is derived from an EMBL/GenBank/DDBJ whole genome shotgun (WGS) entry which is preliminary data.</text>
</comment>
<accession>A0A941IED3</accession>
<dbReference type="Proteomes" id="UP000678545">
    <property type="component" value="Unassembled WGS sequence"/>
</dbReference>
<name>A0A941IED3_9BURK</name>
<dbReference type="RefSeq" id="WP_212676088.1">
    <property type="nucleotide sequence ID" value="NZ_JAGSPJ010000005.1"/>
</dbReference>
<reference evidence="1" key="1">
    <citation type="submission" date="2021-04" db="EMBL/GenBank/DDBJ databases">
        <title>novel species isolated from subtropical streams in China.</title>
        <authorList>
            <person name="Lu H."/>
        </authorList>
    </citation>
    <scope>NUCLEOTIDE SEQUENCE</scope>
    <source>
        <strain evidence="1">FT137W</strain>
    </source>
</reference>
<dbReference type="EMBL" id="JAGSPJ010000005">
    <property type="protein sequence ID" value="MBR7800973.1"/>
    <property type="molecule type" value="Genomic_DNA"/>
</dbReference>
<gene>
    <name evidence="1" type="ORF">KDM90_13270</name>
</gene>
<evidence type="ECO:0000313" key="1">
    <source>
        <dbReference type="EMBL" id="MBR7800973.1"/>
    </source>
</evidence>
<protein>
    <submittedName>
        <fullName evidence="1">Uncharacterized protein</fullName>
    </submittedName>
</protein>
<evidence type="ECO:0000313" key="2">
    <source>
        <dbReference type="Proteomes" id="UP000678545"/>
    </source>
</evidence>